<feature type="non-terminal residue" evidence="1">
    <location>
        <position position="1"/>
    </location>
</feature>
<keyword evidence="1" id="KW-0808">Transferase</keyword>
<sequence>LEDKDGTQAEDDVAHRLFESTLEAKAKAANELGLALEGVLQYDQMMRKAGLKNVRGEKHLAPVNSWPTEENAKKAGKKTAEILTMSLEEWCRGPLVRAHHLEPQVLIDCASSRHSLRDERHKY</sequence>
<protein>
    <submittedName>
        <fullName evidence="1">Tam domain methyltransferase</fullName>
    </submittedName>
</protein>
<keyword evidence="1" id="KW-0489">Methyltransferase</keyword>
<dbReference type="AlphaFoldDB" id="A0A167AKG5"/>
<accession>A0A167AKG5</accession>
<dbReference type="GO" id="GO:0008168">
    <property type="term" value="F:methyltransferase activity"/>
    <property type="evidence" value="ECO:0007669"/>
    <property type="project" value="UniProtKB-KW"/>
</dbReference>
<gene>
    <name evidence="1" type="ORF">CI238_13298</name>
</gene>
<name>A0A167AKG5_COLIC</name>
<comment type="caution">
    <text evidence="1">The sequence shown here is derived from an EMBL/GenBank/DDBJ whole genome shotgun (WGS) entry which is preliminary data.</text>
</comment>
<dbReference type="Proteomes" id="UP000076584">
    <property type="component" value="Unassembled WGS sequence"/>
</dbReference>
<dbReference type="EMBL" id="LFIW01001956">
    <property type="protein sequence ID" value="KZL80241.1"/>
    <property type="molecule type" value="Genomic_DNA"/>
</dbReference>
<evidence type="ECO:0000313" key="1">
    <source>
        <dbReference type="EMBL" id="KZL80241.1"/>
    </source>
</evidence>
<keyword evidence="2" id="KW-1185">Reference proteome</keyword>
<proteinExistence type="predicted"/>
<feature type="non-terminal residue" evidence="1">
    <location>
        <position position="123"/>
    </location>
</feature>
<organism evidence="1 2">
    <name type="scientific">Colletotrichum incanum</name>
    <name type="common">Soybean anthracnose fungus</name>
    <dbReference type="NCBI Taxonomy" id="1573173"/>
    <lineage>
        <taxon>Eukaryota</taxon>
        <taxon>Fungi</taxon>
        <taxon>Dikarya</taxon>
        <taxon>Ascomycota</taxon>
        <taxon>Pezizomycotina</taxon>
        <taxon>Sordariomycetes</taxon>
        <taxon>Hypocreomycetidae</taxon>
        <taxon>Glomerellales</taxon>
        <taxon>Glomerellaceae</taxon>
        <taxon>Colletotrichum</taxon>
        <taxon>Colletotrichum spaethianum species complex</taxon>
    </lineage>
</organism>
<dbReference type="GO" id="GO:0032259">
    <property type="term" value="P:methylation"/>
    <property type="evidence" value="ECO:0007669"/>
    <property type="project" value="UniProtKB-KW"/>
</dbReference>
<reference evidence="1 2" key="1">
    <citation type="submission" date="2015-06" db="EMBL/GenBank/DDBJ databases">
        <title>Survival trade-offs in plant roots during colonization by closely related pathogenic and mutualistic fungi.</title>
        <authorList>
            <person name="Hacquard S."/>
            <person name="Kracher B."/>
            <person name="Hiruma K."/>
            <person name="Weinman A."/>
            <person name="Muench P."/>
            <person name="Garrido Oter R."/>
            <person name="Ver Loren van Themaat E."/>
            <person name="Dallerey J.-F."/>
            <person name="Damm U."/>
            <person name="Henrissat B."/>
            <person name="Lespinet O."/>
            <person name="Thon M."/>
            <person name="Kemen E."/>
            <person name="McHardy A.C."/>
            <person name="Schulze-Lefert P."/>
            <person name="O'Connell R.J."/>
        </authorList>
    </citation>
    <scope>NUCLEOTIDE SEQUENCE [LARGE SCALE GENOMIC DNA]</scope>
    <source>
        <strain evidence="1 2">MAFF 238704</strain>
    </source>
</reference>
<evidence type="ECO:0000313" key="2">
    <source>
        <dbReference type="Proteomes" id="UP000076584"/>
    </source>
</evidence>